<evidence type="ECO:0000313" key="2">
    <source>
        <dbReference type="EMBL" id="KAB1867348.1"/>
    </source>
</evidence>
<dbReference type="GeneID" id="77476005"/>
<organism evidence="2 3">
    <name type="scientific">Microbacterium algeriense</name>
    <dbReference type="NCBI Taxonomy" id="2615184"/>
    <lineage>
        <taxon>Bacteria</taxon>
        <taxon>Bacillati</taxon>
        <taxon>Actinomycetota</taxon>
        <taxon>Actinomycetes</taxon>
        <taxon>Micrococcales</taxon>
        <taxon>Microbacteriaceae</taxon>
        <taxon>Microbacterium</taxon>
    </lineage>
</organism>
<gene>
    <name evidence="2" type="ORF">F6A08_06055</name>
</gene>
<accession>A0ABQ6VAV7</accession>
<feature type="compositionally biased region" description="Basic and acidic residues" evidence="1">
    <location>
        <begin position="38"/>
        <end position="58"/>
    </location>
</feature>
<protein>
    <submittedName>
        <fullName evidence="2">Uncharacterized protein</fullName>
    </submittedName>
</protein>
<evidence type="ECO:0000256" key="1">
    <source>
        <dbReference type="SAM" id="MobiDB-lite"/>
    </source>
</evidence>
<dbReference type="Proteomes" id="UP000478836">
    <property type="component" value="Unassembled WGS sequence"/>
</dbReference>
<sequence length="103" mass="11251">MEPAQIIAAVLGSSVLGGVITKSMDWIRDARAGHLQERRAEVDKATQHAAHETKRADAAEAAEDAAARRSRIVEESLAVHRRLIIDAPCLGPEYLPPYPSRKD</sequence>
<evidence type="ECO:0000313" key="3">
    <source>
        <dbReference type="Proteomes" id="UP000478836"/>
    </source>
</evidence>
<dbReference type="RefSeq" id="WP_151458906.1">
    <property type="nucleotide sequence ID" value="NZ_CBDRDJ010000002.1"/>
</dbReference>
<reference evidence="3" key="1">
    <citation type="submission" date="2019-09" db="EMBL/GenBank/DDBJ databases">
        <title>Whole genome sequencing of Microbacterium maritypicum.</title>
        <authorList>
            <person name="Lenchi N."/>
        </authorList>
    </citation>
    <scope>NUCLEOTIDE SEQUENCE [LARGE SCALE GENOMIC DNA]</scope>
    <source>
        <strain evidence="3">G1</strain>
    </source>
</reference>
<dbReference type="EMBL" id="WAAO01000001">
    <property type="protein sequence ID" value="KAB1867348.1"/>
    <property type="molecule type" value="Genomic_DNA"/>
</dbReference>
<keyword evidence="3" id="KW-1185">Reference proteome</keyword>
<comment type="caution">
    <text evidence="2">The sequence shown here is derived from an EMBL/GenBank/DDBJ whole genome shotgun (WGS) entry which is preliminary data.</text>
</comment>
<feature type="region of interest" description="Disordered" evidence="1">
    <location>
        <begin position="38"/>
        <end position="62"/>
    </location>
</feature>
<name>A0ABQ6VAV7_9MICO</name>
<proteinExistence type="predicted"/>